<organism evidence="3 4">
    <name type="scientific">Paralvinella palmiformis</name>
    <dbReference type="NCBI Taxonomy" id="53620"/>
    <lineage>
        <taxon>Eukaryota</taxon>
        <taxon>Metazoa</taxon>
        <taxon>Spiralia</taxon>
        <taxon>Lophotrochozoa</taxon>
        <taxon>Annelida</taxon>
        <taxon>Polychaeta</taxon>
        <taxon>Sedentaria</taxon>
        <taxon>Canalipalpata</taxon>
        <taxon>Terebellida</taxon>
        <taxon>Terebelliformia</taxon>
        <taxon>Alvinellidae</taxon>
        <taxon>Paralvinella</taxon>
    </lineage>
</organism>
<keyword evidence="1" id="KW-0106">Calcium</keyword>
<feature type="domain" description="EF-hand" evidence="2">
    <location>
        <begin position="41"/>
        <end position="73"/>
    </location>
</feature>
<reference evidence="3" key="1">
    <citation type="journal article" date="2023" name="Mol. Biol. Evol.">
        <title>Third-Generation Sequencing Reveals the Adaptive Role of the Epigenome in Three Deep-Sea Polychaetes.</title>
        <authorList>
            <person name="Perez M."/>
            <person name="Aroh O."/>
            <person name="Sun Y."/>
            <person name="Lan Y."/>
            <person name="Juniper S.K."/>
            <person name="Young C.R."/>
            <person name="Angers B."/>
            <person name="Qian P.Y."/>
        </authorList>
    </citation>
    <scope>NUCLEOTIDE SEQUENCE</scope>
    <source>
        <strain evidence="3">P08H-3</strain>
    </source>
</reference>
<dbReference type="Gene3D" id="1.10.238.10">
    <property type="entry name" value="EF-hand"/>
    <property type="match status" value="1"/>
</dbReference>
<dbReference type="InterPro" id="IPR018247">
    <property type="entry name" value="EF_Hand_1_Ca_BS"/>
</dbReference>
<dbReference type="SMART" id="SM00054">
    <property type="entry name" value="EFh"/>
    <property type="match status" value="2"/>
</dbReference>
<dbReference type="SUPFAM" id="SSF47473">
    <property type="entry name" value="EF-hand"/>
    <property type="match status" value="1"/>
</dbReference>
<dbReference type="InterPro" id="IPR011992">
    <property type="entry name" value="EF-hand-dom_pair"/>
</dbReference>
<gene>
    <name evidence="3" type="ORF">LSH36_21g09037</name>
</gene>
<comment type="caution">
    <text evidence="3">The sequence shown here is derived from an EMBL/GenBank/DDBJ whole genome shotgun (WGS) entry which is preliminary data.</text>
</comment>
<proteinExistence type="predicted"/>
<dbReference type="InterPro" id="IPR002048">
    <property type="entry name" value="EF_hand_dom"/>
</dbReference>
<keyword evidence="4" id="KW-1185">Reference proteome</keyword>
<dbReference type="Pfam" id="PF13499">
    <property type="entry name" value="EF-hand_7"/>
    <property type="match status" value="1"/>
</dbReference>
<feature type="domain" description="EF-hand" evidence="2">
    <location>
        <begin position="2"/>
        <end position="37"/>
    </location>
</feature>
<dbReference type="Proteomes" id="UP001208570">
    <property type="component" value="Unassembled WGS sequence"/>
</dbReference>
<dbReference type="EMBL" id="JAODUP010000021">
    <property type="protein sequence ID" value="KAK2168047.1"/>
    <property type="molecule type" value="Genomic_DNA"/>
</dbReference>
<accession>A0AAD9KBF6</accession>
<evidence type="ECO:0000259" key="2">
    <source>
        <dbReference type="PROSITE" id="PS50222"/>
    </source>
</evidence>
<evidence type="ECO:0000313" key="4">
    <source>
        <dbReference type="Proteomes" id="UP001208570"/>
    </source>
</evidence>
<dbReference type="GO" id="GO:0005509">
    <property type="term" value="F:calcium ion binding"/>
    <property type="evidence" value="ECO:0007669"/>
    <property type="project" value="InterPro"/>
</dbReference>
<evidence type="ECO:0000256" key="1">
    <source>
        <dbReference type="ARBA" id="ARBA00022837"/>
    </source>
</evidence>
<sequence length="73" mass="8716">MSDEAAWKSLFDQWDLDGNGTVRLAELFEWFKQNKSMNHDQVKDFLCKIWPQMDLDGDNKLSWEEFKEAMKQA</sequence>
<dbReference type="PROSITE" id="PS00018">
    <property type="entry name" value="EF_HAND_1"/>
    <property type="match status" value="1"/>
</dbReference>
<evidence type="ECO:0000313" key="3">
    <source>
        <dbReference type="EMBL" id="KAK2168047.1"/>
    </source>
</evidence>
<dbReference type="AlphaFoldDB" id="A0AAD9KBF6"/>
<dbReference type="PROSITE" id="PS50222">
    <property type="entry name" value="EF_HAND_2"/>
    <property type="match status" value="2"/>
</dbReference>
<name>A0AAD9KBF6_9ANNE</name>
<protein>
    <recommendedName>
        <fullName evidence="2">EF-hand domain-containing protein</fullName>
    </recommendedName>
</protein>